<accession>A0ABW7XBN1</accession>
<gene>
    <name evidence="6" type="ORF">ACH49W_33985</name>
</gene>
<protein>
    <submittedName>
        <fullName evidence="6">TetR/AcrR family transcriptional regulator</fullName>
    </submittedName>
</protein>
<dbReference type="InterPro" id="IPR001647">
    <property type="entry name" value="HTH_TetR"/>
</dbReference>
<dbReference type="Proteomes" id="UP001611415">
    <property type="component" value="Unassembled WGS sequence"/>
</dbReference>
<evidence type="ECO:0000313" key="6">
    <source>
        <dbReference type="EMBL" id="MFI2478394.1"/>
    </source>
</evidence>
<dbReference type="EMBL" id="JBIRYO010000038">
    <property type="protein sequence ID" value="MFI2478394.1"/>
    <property type="molecule type" value="Genomic_DNA"/>
</dbReference>
<dbReference type="Pfam" id="PF00440">
    <property type="entry name" value="TetR_N"/>
    <property type="match status" value="1"/>
</dbReference>
<evidence type="ECO:0000256" key="1">
    <source>
        <dbReference type="ARBA" id="ARBA00023015"/>
    </source>
</evidence>
<dbReference type="SUPFAM" id="SSF48498">
    <property type="entry name" value="Tetracyclin repressor-like, C-terminal domain"/>
    <property type="match status" value="1"/>
</dbReference>
<evidence type="ECO:0000256" key="4">
    <source>
        <dbReference type="PROSITE-ProRule" id="PRU00335"/>
    </source>
</evidence>
<evidence type="ECO:0000313" key="7">
    <source>
        <dbReference type="Proteomes" id="UP001611415"/>
    </source>
</evidence>
<keyword evidence="1" id="KW-0805">Transcription regulation</keyword>
<sequence length="206" mass="22759">MGETGRARGPRGEYAKSARRREEIVDAAMQVFSESGFRDGSLRDIAERVGMTHAGMRHHFPTKAALLAAVLRRRDETALERGASARPRGVGVLREWVAATRRNVDRPALIDLEVTLAAEAIATEHPAHPYFIETYARAEQLLERAFREIQADGVLAPEITVTQAARVVLAATVGLQQLWMWDRNRDLVGELEFAVGSLITVPLGHS</sequence>
<dbReference type="SUPFAM" id="SSF46689">
    <property type="entry name" value="Homeodomain-like"/>
    <property type="match status" value="1"/>
</dbReference>
<dbReference type="PANTHER" id="PTHR30055">
    <property type="entry name" value="HTH-TYPE TRANSCRIPTIONAL REGULATOR RUTR"/>
    <property type="match status" value="1"/>
</dbReference>
<evidence type="ECO:0000259" key="5">
    <source>
        <dbReference type="PROSITE" id="PS50977"/>
    </source>
</evidence>
<feature type="domain" description="HTH tetR-type" evidence="5">
    <location>
        <begin position="18"/>
        <end position="78"/>
    </location>
</feature>
<keyword evidence="7" id="KW-1185">Reference proteome</keyword>
<dbReference type="PROSITE" id="PS50977">
    <property type="entry name" value="HTH_TETR_2"/>
    <property type="match status" value="1"/>
</dbReference>
<dbReference type="PRINTS" id="PR00455">
    <property type="entry name" value="HTHTETR"/>
</dbReference>
<dbReference type="InterPro" id="IPR036271">
    <property type="entry name" value="Tet_transcr_reg_TetR-rel_C_sf"/>
</dbReference>
<dbReference type="RefSeq" id="WP_357409769.1">
    <property type="nucleotide sequence ID" value="NZ_JBEYCD010000017.1"/>
</dbReference>
<dbReference type="Gene3D" id="1.10.357.10">
    <property type="entry name" value="Tetracycline Repressor, domain 2"/>
    <property type="match status" value="1"/>
</dbReference>
<proteinExistence type="predicted"/>
<keyword evidence="2 4" id="KW-0238">DNA-binding</keyword>
<name>A0ABW7XBN1_9NOCA</name>
<organism evidence="6 7">
    <name type="scientific">Nocardia xishanensis</name>
    <dbReference type="NCBI Taxonomy" id="238964"/>
    <lineage>
        <taxon>Bacteria</taxon>
        <taxon>Bacillati</taxon>
        <taxon>Actinomycetota</taxon>
        <taxon>Actinomycetes</taxon>
        <taxon>Mycobacteriales</taxon>
        <taxon>Nocardiaceae</taxon>
        <taxon>Nocardia</taxon>
    </lineage>
</organism>
<dbReference type="InterPro" id="IPR050109">
    <property type="entry name" value="HTH-type_TetR-like_transc_reg"/>
</dbReference>
<reference evidence="6 7" key="1">
    <citation type="submission" date="2024-10" db="EMBL/GenBank/DDBJ databases">
        <title>The Natural Products Discovery Center: Release of the First 8490 Sequenced Strains for Exploring Actinobacteria Biosynthetic Diversity.</title>
        <authorList>
            <person name="Kalkreuter E."/>
            <person name="Kautsar S.A."/>
            <person name="Yang D."/>
            <person name="Bader C.D."/>
            <person name="Teijaro C.N."/>
            <person name="Fluegel L."/>
            <person name="Davis C.M."/>
            <person name="Simpson J.R."/>
            <person name="Lauterbach L."/>
            <person name="Steele A.D."/>
            <person name="Gui C."/>
            <person name="Meng S."/>
            <person name="Li G."/>
            <person name="Viehrig K."/>
            <person name="Ye F."/>
            <person name="Su P."/>
            <person name="Kiefer A.F."/>
            <person name="Nichols A."/>
            <person name="Cepeda A.J."/>
            <person name="Yan W."/>
            <person name="Fan B."/>
            <person name="Jiang Y."/>
            <person name="Adhikari A."/>
            <person name="Zheng C.-J."/>
            <person name="Schuster L."/>
            <person name="Cowan T.M."/>
            <person name="Smanski M.J."/>
            <person name="Chevrette M.G."/>
            <person name="De Carvalho L.P.S."/>
            <person name="Shen B."/>
        </authorList>
    </citation>
    <scope>NUCLEOTIDE SEQUENCE [LARGE SCALE GENOMIC DNA]</scope>
    <source>
        <strain evidence="6 7">NPDC019275</strain>
    </source>
</reference>
<comment type="caution">
    <text evidence="6">The sequence shown here is derived from an EMBL/GenBank/DDBJ whole genome shotgun (WGS) entry which is preliminary data.</text>
</comment>
<evidence type="ECO:0000256" key="3">
    <source>
        <dbReference type="ARBA" id="ARBA00023163"/>
    </source>
</evidence>
<dbReference type="PANTHER" id="PTHR30055:SF234">
    <property type="entry name" value="HTH-TYPE TRANSCRIPTIONAL REGULATOR BETI"/>
    <property type="match status" value="1"/>
</dbReference>
<dbReference type="InterPro" id="IPR009057">
    <property type="entry name" value="Homeodomain-like_sf"/>
</dbReference>
<feature type="DNA-binding region" description="H-T-H motif" evidence="4">
    <location>
        <begin position="41"/>
        <end position="60"/>
    </location>
</feature>
<keyword evidence="3" id="KW-0804">Transcription</keyword>
<evidence type="ECO:0000256" key="2">
    <source>
        <dbReference type="ARBA" id="ARBA00023125"/>
    </source>
</evidence>